<evidence type="ECO:0000313" key="1">
    <source>
        <dbReference type="EMBL" id="REG88672.1"/>
    </source>
</evidence>
<accession>A0A3E0DVM4</accession>
<organism evidence="1 2">
    <name type="scientific">Algoriphagus antarcticus</name>
    <dbReference type="NCBI Taxonomy" id="238540"/>
    <lineage>
        <taxon>Bacteria</taxon>
        <taxon>Pseudomonadati</taxon>
        <taxon>Bacteroidota</taxon>
        <taxon>Cytophagia</taxon>
        <taxon>Cytophagales</taxon>
        <taxon>Cyclobacteriaceae</taxon>
        <taxon>Algoriphagus</taxon>
    </lineage>
</organism>
<dbReference type="Proteomes" id="UP000256405">
    <property type="component" value="Unassembled WGS sequence"/>
</dbReference>
<sequence>MEYEREWTSVALFPSKADSKNSLFEICNLEYLSSDLKSKQIPSWLCNLSSLPVDKDAIRDASFRFGVAFSPQLIFIRSKTQNSHSLYYPRVETWVFKCAEPMVLLLFSNFTALHLQSSSPIAFPQTPFLLRASWQFP</sequence>
<keyword evidence="2" id="KW-1185">Reference proteome</keyword>
<proteinExistence type="predicted"/>
<name>A0A3E0DVM4_9BACT</name>
<dbReference type="AlphaFoldDB" id="A0A3E0DVM4"/>
<gene>
    <name evidence="1" type="ORF">C8N25_108106</name>
</gene>
<comment type="caution">
    <text evidence="1">The sequence shown here is derived from an EMBL/GenBank/DDBJ whole genome shotgun (WGS) entry which is preliminary data.</text>
</comment>
<evidence type="ECO:0000313" key="2">
    <source>
        <dbReference type="Proteomes" id="UP000256405"/>
    </source>
</evidence>
<protein>
    <submittedName>
        <fullName evidence="1">Uncharacterized protein</fullName>
    </submittedName>
</protein>
<reference evidence="1 2" key="1">
    <citation type="submission" date="2018-08" db="EMBL/GenBank/DDBJ databases">
        <title>Genomic Encyclopedia of Archaeal and Bacterial Type Strains, Phase II (KMG-II): from individual species to whole genera.</title>
        <authorList>
            <person name="Goeker M."/>
        </authorList>
    </citation>
    <scope>NUCLEOTIDE SEQUENCE [LARGE SCALE GENOMIC DNA]</scope>
    <source>
        <strain evidence="1 2">DSM 15986</strain>
    </source>
</reference>
<dbReference type="EMBL" id="QUNF01000008">
    <property type="protein sequence ID" value="REG88672.1"/>
    <property type="molecule type" value="Genomic_DNA"/>
</dbReference>